<feature type="transmembrane region" description="Helical" evidence="1">
    <location>
        <begin position="255"/>
        <end position="277"/>
    </location>
</feature>
<accession>A0A5R9AE66</accession>
<organism evidence="3 4">
    <name type="scientific">Pseudomonas nitroreducens</name>
    <dbReference type="NCBI Taxonomy" id="46680"/>
    <lineage>
        <taxon>Bacteria</taxon>
        <taxon>Pseudomonadati</taxon>
        <taxon>Pseudomonadota</taxon>
        <taxon>Gammaproteobacteria</taxon>
        <taxon>Pseudomonadales</taxon>
        <taxon>Pseudomonadaceae</taxon>
        <taxon>Pseudomonas</taxon>
    </lineage>
</organism>
<feature type="domain" description="Acyltransferase 3" evidence="2">
    <location>
        <begin position="7"/>
        <end position="343"/>
    </location>
</feature>
<dbReference type="RefSeq" id="WP_138213378.1">
    <property type="nucleotide sequence ID" value="NZ_VASG01000002.1"/>
</dbReference>
<comment type="caution">
    <text evidence="3">The sequence shown here is derived from an EMBL/GenBank/DDBJ whole genome shotgun (WGS) entry which is preliminary data.</text>
</comment>
<dbReference type="EMBL" id="VASG01000002">
    <property type="protein sequence ID" value="TLP76424.1"/>
    <property type="molecule type" value="Genomic_DNA"/>
</dbReference>
<evidence type="ECO:0000259" key="2">
    <source>
        <dbReference type="Pfam" id="PF01757"/>
    </source>
</evidence>
<keyword evidence="3" id="KW-0808">Transferase</keyword>
<dbReference type="Proteomes" id="UP000307510">
    <property type="component" value="Unassembled WGS sequence"/>
</dbReference>
<sequence>MSKGRIADIEILRAFAVLFVVLHHAHGNLISWASPRFDTLTAHFSGGFGVDLFLAISGFVIARDLLPRLRAAAQGGSAWRCILAFWVRRAWRLLPSAWFWLAVVLLAVVSFNRTGVFGSWGANLDATYAGVLQFANWRFAETFMRSEYGASFVYWSLSLEEQFYILLPLIALLARRWLVHVLLVLVVYQLFASRGLVMVMFRSDALMLGVLLAMWSRRASYERLRSLLPARGGSVVLVAFSLLMGAFWSDTLDVGIYKFSLVAICSIVLVWMASYDAELFVPAGPWRQVIIWIGTRSYAIYLIHVPAFFATREFAARLYPQLPVDERFFYPFVLGSTALIVVLSELNFRLLETPLRRRGALMARRISGDLPEASSGLAVEQGFGR</sequence>
<proteinExistence type="predicted"/>
<protein>
    <submittedName>
        <fullName evidence="3">Acyltransferase</fullName>
    </submittedName>
</protein>
<dbReference type="AlphaFoldDB" id="A0A5R9AE66"/>
<evidence type="ECO:0000256" key="1">
    <source>
        <dbReference type="SAM" id="Phobius"/>
    </source>
</evidence>
<keyword evidence="1" id="KW-0812">Transmembrane</keyword>
<reference evidence="3 4" key="1">
    <citation type="submission" date="2019-05" db="EMBL/GenBank/DDBJ databases">
        <authorList>
            <person name="Moore K."/>
            <person name="O'Neill P."/>
            <person name="Farbos A."/>
            <person name="Studholme D.J."/>
        </authorList>
    </citation>
    <scope>NUCLEOTIDE SEQUENCE [LARGE SCALE GENOMIC DNA]</scope>
    <source>
        <strain evidence="3 4">DSM 9128</strain>
    </source>
</reference>
<name>A0A5R9AE66_PSENT</name>
<gene>
    <name evidence="3" type="ORF">FEA48_08490</name>
</gene>
<reference evidence="4" key="2">
    <citation type="submission" date="2019-06" db="EMBL/GenBank/DDBJ databases">
        <title>AzeR, a transcriptional regulator that responds to azelaic acid in Pseudomonas nitroreducens.</title>
        <authorList>
            <person name="Bez C."/>
            <person name="Javvadi S.G."/>
            <person name="Bertani I."/>
            <person name="Devescovi G."/>
            <person name="Studholme D.J."/>
            <person name="Geller A."/>
            <person name="Levy A."/>
            <person name="Venturi V."/>
        </authorList>
    </citation>
    <scope>NUCLEOTIDE SEQUENCE [LARGE SCALE GENOMIC DNA]</scope>
    <source>
        <strain evidence="4">DSM 9128</strain>
    </source>
</reference>
<keyword evidence="1" id="KW-1133">Transmembrane helix</keyword>
<evidence type="ECO:0000313" key="4">
    <source>
        <dbReference type="Proteomes" id="UP000307510"/>
    </source>
</evidence>
<dbReference type="GO" id="GO:0016747">
    <property type="term" value="F:acyltransferase activity, transferring groups other than amino-acyl groups"/>
    <property type="evidence" value="ECO:0007669"/>
    <property type="project" value="InterPro"/>
</dbReference>
<dbReference type="PANTHER" id="PTHR23028">
    <property type="entry name" value="ACETYLTRANSFERASE"/>
    <property type="match status" value="1"/>
</dbReference>
<dbReference type="InterPro" id="IPR002656">
    <property type="entry name" value="Acyl_transf_3_dom"/>
</dbReference>
<feature type="transmembrane region" description="Helical" evidence="1">
    <location>
        <begin position="289"/>
        <end position="309"/>
    </location>
</feature>
<dbReference type="PANTHER" id="PTHR23028:SF53">
    <property type="entry name" value="ACYL_TRANSF_3 DOMAIN-CONTAINING PROTEIN"/>
    <property type="match status" value="1"/>
</dbReference>
<evidence type="ECO:0000313" key="3">
    <source>
        <dbReference type="EMBL" id="TLP76424.1"/>
    </source>
</evidence>
<keyword evidence="3" id="KW-0012">Acyltransferase</keyword>
<feature type="transmembrane region" description="Helical" evidence="1">
    <location>
        <begin position="40"/>
        <end position="62"/>
    </location>
</feature>
<feature type="transmembrane region" description="Helical" evidence="1">
    <location>
        <begin position="228"/>
        <end position="249"/>
    </location>
</feature>
<feature type="transmembrane region" description="Helical" evidence="1">
    <location>
        <begin position="12"/>
        <end position="34"/>
    </location>
</feature>
<dbReference type="GO" id="GO:0016020">
    <property type="term" value="C:membrane"/>
    <property type="evidence" value="ECO:0007669"/>
    <property type="project" value="TreeGrafter"/>
</dbReference>
<keyword evidence="1" id="KW-0472">Membrane</keyword>
<dbReference type="GO" id="GO:0009103">
    <property type="term" value="P:lipopolysaccharide biosynthetic process"/>
    <property type="evidence" value="ECO:0007669"/>
    <property type="project" value="TreeGrafter"/>
</dbReference>
<feature type="transmembrane region" description="Helical" evidence="1">
    <location>
        <begin position="163"/>
        <end position="191"/>
    </location>
</feature>
<dbReference type="Pfam" id="PF01757">
    <property type="entry name" value="Acyl_transf_3"/>
    <property type="match status" value="1"/>
</dbReference>
<dbReference type="InterPro" id="IPR050879">
    <property type="entry name" value="Acyltransferase_3"/>
</dbReference>
<feature type="transmembrane region" description="Helical" evidence="1">
    <location>
        <begin position="93"/>
        <end position="111"/>
    </location>
</feature>